<keyword evidence="2" id="KW-1185">Reference proteome</keyword>
<dbReference type="Proteomes" id="UP001487740">
    <property type="component" value="Unassembled WGS sequence"/>
</dbReference>
<name>A0AAW0ST46_SCYPA</name>
<proteinExistence type="predicted"/>
<dbReference type="AlphaFoldDB" id="A0AAW0ST46"/>
<accession>A0AAW0ST46</accession>
<evidence type="ECO:0000313" key="1">
    <source>
        <dbReference type="EMBL" id="KAK8378099.1"/>
    </source>
</evidence>
<sequence length="549" mass="62616">MTSSYFPIGFTPDTPVDKVVKNDPERIDLVVKRLREELNYWRRSILPDIGKTGQLETMIKMWMLRIVSAALVVKAVINCSSLHFKIWQTYMKIANRLCTGGSTNNRFYPLYRLIDFWDKIINNWYANNHDNIKRDSADVCVKIESRLIRPSEAIERIVRCSAVDLRRQYTCFLNSPAENASSFKEALDTNVQTASTVGVTVRTDVGDKRGPHGRRRDDPDGDLLWHNNGGLMYNQFDYAKMFFRRDMATDTPFVAYELASCMAVSEVEDNDNGKKGKKKAVVEETANKSSINFEAANNLLDVRRKKLLLTMDTGLLFANMNPFGKMLLVMMQGKWFDLDYMGHNLWKFQITSYREEKFDTFVDMACVETVRRLPMEGEPIVSRMVSAETSDEVILSLEVTGYRLNQVQNNMNSNRVSARVMRILGSREGARAWKKRGADKEEYCNKNASYEAMERMSNLNKIFYYDIEANTNKCSAFDATITSICGSLCTGGDVNGGERVIFALAAGVKPEELVRCIQDEYSCQSDMITDNPPSEDLCILYRIRVSVAL</sequence>
<evidence type="ECO:0000313" key="2">
    <source>
        <dbReference type="Proteomes" id="UP001487740"/>
    </source>
</evidence>
<gene>
    <name evidence="1" type="ORF">O3P69_018812</name>
</gene>
<organism evidence="1 2">
    <name type="scientific">Scylla paramamosain</name>
    <name type="common">Mud crab</name>
    <dbReference type="NCBI Taxonomy" id="85552"/>
    <lineage>
        <taxon>Eukaryota</taxon>
        <taxon>Metazoa</taxon>
        <taxon>Ecdysozoa</taxon>
        <taxon>Arthropoda</taxon>
        <taxon>Crustacea</taxon>
        <taxon>Multicrustacea</taxon>
        <taxon>Malacostraca</taxon>
        <taxon>Eumalacostraca</taxon>
        <taxon>Eucarida</taxon>
        <taxon>Decapoda</taxon>
        <taxon>Pleocyemata</taxon>
        <taxon>Brachyura</taxon>
        <taxon>Eubrachyura</taxon>
        <taxon>Portunoidea</taxon>
        <taxon>Portunidae</taxon>
        <taxon>Portuninae</taxon>
        <taxon>Scylla</taxon>
    </lineage>
</organism>
<comment type="caution">
    <text evidence="1">The sequence shown here is derived from an EMBL/GenBank/DDBJ whole genome shotgun (WGS) entry which is preliminary data.</text>
</comment>
<protein>
    <submittedName>
        <fullName evidence="1">Uncharacterized protein</fullName>
    </submittedName>
</protein>
<reference evidence="1 2" key="1">
    <citation type="submission" date="2023-03" db="EMBL/GenBank/DDBJ databases">
        <title>High-quality genome of Scylla paramamosain provides insights in environmental adaptation.</title>
        <authorList>
            <person name="Zhang L."/>
        </authorList>
    </citation>
    <scope>NUCLEOTIDE SEQUENCE [LARGE SCALE GENOMIC DNA]</scope>
    <source>
        <strain evidence="1">LZ_2023a</strain>
        <tissue evidence="1">Muscle</tissue>
    </source>
</reference>
<dbReference type="EMBL" id="JARAKH010000046">
    <property type="protein sequence ID" value="KAK8378099.1"/>
    <property type="molecule type" value="Genomic_DNA"/>
</dbReference>